<sequence>MKKRQQQQTRKKKKKIVASCRKAFSDGTTLSAEFRKKQLRQLHELVSKHEKELVKAVQDHMNRPYYEVSNTEISHVLSEIAHLHNNVDKYMQPKKVASSLVFLTDHGEVSFKNITLLTFLYIT</sequence>
<dbReference type="Pfam" id="PF00171">
    <property type="entry name" value="Aldedh"/>
    <property type="match status" value="1"/>
</dbReference>
<protein>
    <submittedName>
        <fullName evidence="4">Aldehyde Dehydrogenase</fullName>
    </submittedName>
</protein>
<keyword evidence="5" id="KW-1185">Reference proteome</keyword>
<dbReference type="AlphaFoldDB" id="X6N8W6"/>
<accession>X6N8W6</accession>
<feature type="domain" description="Aldehyde dehydrogenase" evidence="3">
    <location>
        <begin position="6"/>
        <end position="97"/>
    </location>
</feature>
<proteinExistence type="inferred from homology"/>
<dbReference type="SUPFAM" id="SSF53720">
    <property type="entry name" value="ALDH-like"/>
    <property type="match status" value="1"/>
</dbReference>
<dbReference type="InterPro" id="IPR016161">
    <property type="entry name" value="Ald_DH/histidinol_DH"/>
</dbReference>
<keyword evidence="2" id="KW-0560">Oxidoreductase</keyword>
<evidence type="ECO:0000259" key="3">
    <source>
        <dbReference type="Pfam" id="PF00171"/>
    </source>
</evidence>
<dbReference type="InterPro" id="IPR012394">
    <property type="entry name" value="Aldehyde_DH_NAD(P)"/>
</dbReference>
<organism evidence="4 5">
    <name type="scientific">Reticulomyxa filosa</name>
    <dbReference type="NCBI Taxonomy" id="46433"/>
    <lineage>
        <taxon>Eukaryota</taxon>
        <taxon>Sar</taxon>
        <taxon>Rhizaria</taxon>
        <taxon>Retaria</taxon>
        <taxon>Foraminifera</taxon>
        <taxon>Monothalamids</taxon>
        <taxon>Reticulomyxidae</taxon>
        <taxon>Reticulomyxa</taxon>
    </lineage>
</organism>
<evidence type="ECO:0000313" key="4">
    <source>
        <dbReference type="EMBL" id="ETO21742.1"/>
    </source>
</evidence>
<dbReference type="Proteomes" id="UP000023152">
    <property type="component" value="Unassembled WGS sequence"/>
</dbReference>
<dbReference type="PANTHER" id="PTHR43570">
    <property type="entry name" value="ALDEHYDE DEHYDROGENASE"/>
    <property type="match status" value="1"/>
</dbReference>
<gene>
    <name evidence="4" type="ORF">RFI_15462</name>
</gene>
<dbReference type="EMBL" id="ASPP01011344">
    <property type="protein sequence ID" value="ETO21742.1"/>
    <property type="molecule type" value="Genomic_DNA"/>
</dbReference>
<comment type="similarity">
    <text evidence="1">Belongs to the aldehyde dehydrogenase family.</text>
</comment>
<reference evidence="4 5" key="1">
    <citation type="journal article" date="2013" name="Curr. Biol.">
        <title>The Genome of the Foraminiferan Reticulomyxa filosa.</title>
        <authorList>
            <person name="Glockner G."/>
            <person name="Hulsmann N."/>
            <person name="Schleicher M."/>
            <person name="Noegel A.A."/>
            <person name="Eichinger L."/>
            <person name="Gallinger C."/>
            <person name="Pawlowski J."/>
            <person name="Sierra R."/>
            <person name="Euteneuer U."/>
            <person name="Pillet L."/>
            <person name="Moustafa A."/>
            <person name="Platzer M."/>
            <person name="Groth M."/>
            <person name="Szafranski K."/>
            <person name="Schliwa M."/>
        </authorList>
    </citation>
    <scope>NUCLEOTIDE SEQUENCE [LARGE SCALE GENOMIC DNA]</scope>
</reference>
<dbReference type="GO" id="GO:0004029">
    <property type="term" value="F:aldehyde dehydrogenase (NAD+) activity"/>
    <property type="evidence" value="ECO:0007669"/>
    <property type="project" value="TreeGrafter"/>
</dbReference>
<evidence type="ECO:0000256" key="1">
    <source>
        <dbReference type="ARBA" id="ARBA00009986"/>
    </source>
</evidence>
<dbReference type="GO" id="GO:0006081">
    <property type="term" value="P:aldehyde metabolic process"/>
    <property type="evidence" value="ECO:0007669"/>
    <property type="project" value="InterPro"/>
</dbReference>
<dbReference type="InterPro" id="IPR016162">
    <property type="entry name" value="Ald_DH_N"/>
</dbReference>
<dbReference type="GO" id="GO:0005737">
    <property type="term" value="C:cytoplasm"/>
    <property type="evidence" value="ECO:0007669"/>
    <property type="project" value="TreeGrafter"/>
</dbReference>
<dbReference type="Gene3D" id="3.40.605.10">
    <property type="entry name" value="Aldehyde Dehydrogenase, Chain A, domain 1"/>
    <property type="match status" value="1"/>
</dbReference>
<name>X6N8W6_RETFI</name>
<dbReference type="PANTHER" id="PTHR43570:SF16">
    <property type="entry name" value="ALDEHYDE DEHYDROGENASE TYPE III, ISOFORM Q"/>
    <property type="match status" value="1"/>
</dbReference>
<comment type="caution">
    <text evidence="4">The sequence shown here is derived from an EMBL/GenBank/DDBJ whole genome shotgun (WGS) entry which is preliminary data.</text>
</comment>
<dbReference type="InterPro" id="IPR015590">
    <property type="entry name" value="Aldehyde_DH_dom"/>
</dbReference>
<evidence type="ECO:0000256" key="2">
    <source>
        <dbReference type="ARBA" id="ARBA00023002"/>
    </source>
</evidence>
<evidence type="ECO:0000313" key="5">
    <source>
        <dbReference type="Proteomes" id="UP000023152"/>
    </source>
</evidence>